<sequence length="407" mass="43303">MQREQNMTAVADQGHMQPSTAYRASSWMIVLLAAACGLIVANLYYAQTLVGPISAAIGLSSTAAGLIVTLTQVGYVVGLLFIVPLSDMMENRRLTVLSLFVAVVALLAAAFAPNPVWFLTASLFIGIGSVVAQILVPYATYLASEEQRGAVVGKVMSGLLLGIMFARPVASLITSIWGWQAVFILSAIMIALLTVLLSRLLPERRPVPAATYSKLIVSLGTLLKQTPALRRRALYQACLFGAFSLFWTVVPLRLAEDFGMSQQGIAWFALVGVGGAAAAPIAGRLADKGWSRLLTGLAMIVAALSFLLIFFVQSHSTIALILLFISAITLDMAVSGNLVLGQRAIYALGSEARGRLNGLFMSIFFIGGAIGSSLGSWSYTHGGWSFTALIGAALPLLAYLYFLTEKK</sequence>
<evidence type="ECO:0000259" key="7">
    <source>
        <dbReference type="PROSITE" id="PS50850"/>
    </source>
</evidence>
<feature type="transmembrane region" description="Helical" evidence="6">
    <location>
        <begin position="151"/>
        <end position="170"/>
    </location>
</feature>
<keyword evidence="4 6" id="KW-1133">Transmembrane helix</keyword>
<feature type="transmembrane region" description="Helical" evidence="6">
    <location>
        <begin position="57"/>
        <end position="82"/>
    </location>
</feature>
<evidence type="ECO:0000256" key="5">
    <source>
        <dbReference type="ARBA" id="ARBA00023136"/>
    </source>
</evidence>
<feature type="transmembrane region" description="Helical" evidence="6">
    <location>
        <begin position="21"/>
        <end position="45"/>
    </location>
</feature>
<dbReference type="InterPro" id="IPR020846">
    <property type="entry name" value="MFS_dom"/>
</dbReference>
<organism evidence="8 9">
    <name type="scientific">Paenibacillus oenotherae</name>
    <dbReference type="NCBI Taxonomy" id="1435645"/>
    <lineage>
        <taxon>Bacteria</taxon>
        <taxon>Bacillati</taxon>
        <taxon>Bacillota</taxon>
        <taxon>Bacilli</taxon>
        <taxon>Bacillales</taxon>
        <taxon>Paenibacillaceae</taxon>
        <taxon>Paenibacillus</taxon>
    </lineage>
</organism>
<dbReference type="PROSITE" id="PS50850">
    <property type="entry name" value="MFS"/>
    <property type="match status" value="1"/>
</dbReference>
<gene>
    <name evidence="8" type="ORF">K0T92_04245</name>
</gene>
<evidence type="ECO:0000256" key="3">
    <source>
        <dbReference type="ARBA" id="ARBA00022692"/>
    </source>
</evidence>
<dbReference type="PANTHER" id="PTHR42910:SF1">
    <property type="entry name" value="MAJOR FACILITATOR SUPERFAMILY (MFS) PROFILE DOMAIN-CONTAINING PROTEIN"/>
    <property type="match status" value="1"/>
</dbReference>
<keyword evidence="5 6" id="KW-0472">Membrane</keyword>
<dbReference type="InterPro" id="IPR011701">
    <property type="entry name" value="MFS"/>
</dbReference>
<feature type="transmembrane region" description="Helical" evidence="6">
    <location>
        <begin position="383"/>
        <end position="403"/>
    </location>
</feature>
<keyword evidence="9" id="KW-1185">Reference proteome</keyword>
<dbReference type="SUPFAM" id="SSF103473">
    <property type="entry name" value="MFS general substrate transporter"/>
    <property type="match status" value="1"/>
</dbReference>
<evidence type="ECO:0000256" key="2">
    <source>
        <dbReference type="ARBA" id="ARBA00022448"/>
    </source>
</evidence>
<feature type="transmembrane region" description="Helical" evidence="6">
    <location>
        <begin position="94"/>
        <end position="112"/>
    </location>
</feature>
<protein>
    <submittedName>
        <fullName evidence="8">MFS transporter</fullName>
    </submittedName>
</protein>
<dbReference type="Gene3D" id="1.20.1250.20">
    <property type="entry name" value="MFS general substrate transporter like domains"/>
    <property type="match status" value="1"/>
</dbReference>
<feature type="transmembrane region" description="Helical" evidence="6">
    <location>
        <begin position="264"/>
        <end position="286"/>
    </location>
</feature>
<comment type="caution">
    <text evidence="8">The sequence shown here is derived from an EMBL/GenBank/DDBJ whole genome shotgun (WGS) entry which is preliminary data.</text>
</comment>
<dbReference type="PANTHER" id="PTHR42910">
    <property type="entry name" value="TRANSPORTER SCO4007-RELATED"/>
    <property type="match status" value="1"/>
</dbReference>
<evidence type="ECO:0000256" key="1">
    <source>
        <dbReference type="ARBA" id="ARBA00004651"/>
    </source>
</evidence>
<comment type="subcellular location">
    <subcellularLocation>
        <location evidence="1">Cell membrane</location>
        <topology evidence="1">Multi-pass membrane protein</topology>
    </subcellularLocation>
</comment>
<feature type="transmembrane region" description="Helical" evidence="6">
    <location>
        <begin position="233"/>
        <end position="252"/>
    </location>
</feature>
<dbReference type="EMBL" id="JAHZIJ010000001">
    <property type="protein sequence ID" value="MBW7473943.1"/>
    <property type="molecule type" value="Genomic_DNA"/>
</dbReference>
<proteinExistence type="predicted"/>
<dbReference type="Proteomes" id="UP000812277">
    <property type="component" value="Unassembled WGS sequence"/>
</dbReference>
<feature type="transmembrane region" description="Helical" evidence="6">
    <location>
        <begin position="118"/>
        <end position="139"/>
    </location>
</feature>
<keyword evidence="2" id="KW-0813">Transport</keyword>
<feature type="transmembrane region" description="Helical" evidence="6">
    <location>
        <begin position="176"/>
        <end position="197"/>
    </location>
</feature>
<name>A0ABS7D211_9BACL</name>
<evidence type="ECO:0000313" key="9">
    <source>
        <dbReference type="Proteomes" id="UP000812277"/>
    </source>
</evidence>
<keyword evidence="3 6" id="KW-0812">Transmembrane</keyword>
<feature type="transmembrane region" description="Helical" evidence="6">
    <location>
        <begin position="359"/>
        <end position="377"/>
    </location>
</feature>
<accession>A0ABS7D211</accession>
<feature type="transmembrane region" description="Helical" evidence="6">
    <location>
        <begin position="293"/>
        <end position="312"/>
    </location>
</feature>
<dbReference type="InterPro" id="IPR036259">
    <property type="entry name" value="MFS_trans_sf"/>
</dbReference>
<feature type="transmembrane region" description="Helical" evidence="6">
    <location>
        <begin position="318"/>
        <end position="339"/>
    </location>
</feature>
<dbReference type="Pfam" id="PF07690">
    <property type="entry name" value="MFS_1"/>
    <property type="match status" value="1"/>
</dbReference>
<dbReference type="CDD" id="cd17324">
    <property type="entry name" value="MFS_NepI_like"/>
    <property type="match status" value="1"/>
</dbReference>
<evidence type="ECO:0000313" key="8">
    <source>
        <dbReference type="EMBL" id="MBW7473943.1"/>
    </source>
</evidence>
<reference evidence="8 9" key="1">
    <citation type="submission" date="2021-07" db="EMBL/GenBank/DDBJ databases">
        <title>Paenibacillus radiodurans sp. nov., isolated from the southeastern edge of Tengger Desert.</title>
        <authorList>
            <person name="Zhang G."/>
        </authorList>
    </citation>
    <scope>NUCLEOTIDE SEQUENCE [LARGE SCALE GENOMIC DNA]</scope>
    <source>
        <strain evidence="8 9">DT7-4</strain>
    </source>
</reference>
<evidence type="ECO:0000256" key="4">
    <source>
        <dbReference type="ARBA" id="ARBA00022989"/>
    </source>
</evidence>
<evidence type="ECO:0000256" key="6">
    <source>
        <dbReference type="SAM" id="Phobius"/>
    </source>
</evidence>
<feature type="domain" description="Major facilitator superfamily (MFS) profile" evidence="7">
    <location>
        <begin position="28"/>
        <end position="407"/>
    </location>
</feature>